<dbReference type="GO" id="GO:0015288">
    <property type="term" value="F:porin activity"/>
    <property type="evidence" value="ECO:0007669"/>
    <property type="project" value="TreeGrafter"/>
</dbReference>
<evidence type="ECO:0000256" key="9">
    <source>
        <dbReference type="SAM" id="SignalP"/>
    </source>
</evidence>
<keyword evidence="9" id="KW-0732">Signal</keyword>
<dbReference type="RefSeq" id="WP_078930847.1">
    <property type="nucleotide sequence ID" value="NZ_FUXC01000005.1"/>
</dbReference>
<dbReference type="InterPro" id="IPR051906">
    <property type="entry name" value="TolC-like"/>
</dbReference>
<comment type="subcellular location">
    <subcellularLocation>
        <location evidence="1">Cell outer membrane</location>
    </subcellularLocation>
</comment>
<keyword evidence="8" id="KW-0175">Coiled coil</keyword>
<gene>
    <name evidence="10" type="ORF">SAMN02745152_01093</name>
</gene>
<keyword evidence="11" id="KW-1185">Reference proteome</keyword>
<dbReference type="GO" id="GO:1990281">
    <property type="term" value="C:efflux pump complex"/>
    <property type="evidence" value="ECO:0007669"/>
    <property type="project" value="TreeGrafter"/>
</dbReference>
<keyword evidence="7" id="KW-0998">Cell outer membrane</keyword>
<organism evidence="10 11">
    <name type="scientific">Treponema berlinense</name>
    <dbReference type="NCBI Taxonomy" id="225004"/>
    <lineage>
        <taxon>Bacteria</taxon>
        <taxon>Pseudomonadati</taxon>
        <taxon>Spirochaetota</taxon>
        <taxon>Spirochaetia</taxon>
        <taxon>Spirochaetales</taxon>
        <taxon>Treponemataceae</taxon>
        <taxon>Treponema</taxon>
    </lineage>
</organism>
<keyword evidence="4" id="KW-1134">Transmembrane beta strand</keyword>
<evidence type="ECO:0000256" key="3">
    <source>
        <dbReference type="ARBA" id="ARBA00022448"/>
    </source>
</evidence>
<dbReference type="Pfam" id="PF02321">
    <property type="entry name" value="OEP"/>
    <property type="match status" value="2"/>
</dbReference>
<dbReference type="AlphaFoldDB" id="A0A1T4N3L8"/>
<dbReference type="InterPro" id="IPR003423">
    <property type="entry name" value="OMP_efflux"/>
</dbReference>
<protein>
    <submittedName>
        <fullName evidence="10">Outer membrane protein TolC</fullName>
    </submittedName>
</protein>
<evidence type="ECO:0000313" key="10">
    <source>
        <dbReference type="EMBL" id="SJZ73802.1"/>
    </source>
</evidence>
<proteinExistence type="inferred from homology"/>
<evidence type="ECO:0000256" key="4">
    <source>
        <dbReference type="ARBA" id="ARBA00022452"/>
    </source>
</evidence>
<feature type="chain" id="PRO_5013318427" evidence="9">
    <location>
        <begin position="20"/>
        <end position="474"/>
    </location>
</feature>
<dbReference type="PANTHER" id="PTHR30026:SF20">
    <property type="entry name" value="OUTER MEMBRANE PROTEIN TOLC"/>
    <property type="match status" value="1"/>
</dbReference>
<feature type="coiled-coil region" evidence="8">
    <location>
        <begin position="358"/>
        <end position="410"/>
    </location>
</feature>
<evidence type="ECO:0000256" key="6">
    <source>
        <dbReference type="ARBA" id="ARBA00023136"/>
    </source>
</evidence>
<dbReference type="PANTHER" id="PTHR30026">
    <property type="entry name" value="OUTER MEMBRANE PROTEIN TOLC"/>
    <property type="match status" value="1"/>
</dbReference>
<accession>A0A1T4N3L8</accession>
<dbReference type="GO" id="GO:0009279">
    <property type="term" value="C:cell outer membrane"/>
    <property type="evidence" value="ECO:0007669"/>
    <property type="project" value="UniProtKB-SubCell"/>
</dbReference>
<comment type="similarity">
    <text evidence="2">Belongs to the outer membrane factor (OMF) (TC 1.B.17) family.</text>
</comment>
<keyword evidence="5" id="KW-0812">Transmembrane</keyword>
<evidence type="ECO:0000256" key="5">
    <source>
        <dbReference type="ARBA" id="ARBA00022692"/>
    </source>
</evidence>
<evidence type="ECO:0000256" key="2">
    <source>
        <dbReference type="ARBA" id="ARBA00007613"/>
    </source>
</evidence>
<dbReference type="EMBL" id="FUXC01000005">
    <property type="protein sequence ID" value="SJZ73802.1"/>
    <property type="molecule type" value="Genomic_DNA"/>
</dbReference>
<dbReference type="SUPFAM" id="SSF56954">
    <property type="entry name" value="Outer membrane efflux proteins (OEP)"/>
    <property type="match status" value="1"/>
</dbReference>
<name>A0A1T4N3L8_9SPIR</name>
<sequence>MKKLLVAFSLTLFISAGFAQEQKEKTETVTLTIDQAVEYALKNSRTLKSNDIDLEMKKRASNVSWNVFLPTVQATGTMSRANDFTPGTGDIIASAMSKLNNNEVPLPTDFDKEEDRWKTVGNVSVSWNFSLAYFGQIKAAKAAYEGQKITWEQSQKETITNVKKLFYALFLQQENLKIQKSTLENARRRMVQAEANFKSGLIPEISLLQTQVNYENTKPTVDSAEQTLNQQFDTFAFLIGLPVGTKIELSGSIEPTYIEADTDDLLAKYGDRDLSIKSLENNIKAIKIGLQALDLSTWTPAFVLSYGWQPVYIGDDGAFHFYKGLGKDDDWFDNGSLSLTLAWNVTNMLPWSSNRQQAKDYRQNLAKLEISLDMLKENQKVQVRKAVDTLNQAKQQIENMERSVQLAQKAYDMQLRSYQSGTTELLDLRDSENSLNQAKLGQLNQKYQYISALMDLENTLNVTLTGSGNSTVKN</sequence>
<dbReference type="Proteomes" id="UP000190395">
    <property type="component" value="Unassembled WGS sequence"/>
</dbReference>
<keyword evidence="6" id="KW-0472">Membrane</keyword>
<dbReference type="GO" id="GO:0015562">
    <property type="term" value="F:efflux transmembrane transporter activity"/>
    <property type="evidence" value="ECO:0007669"/>
    <property type="project" value="InterPro"/>
</dbReference>
<evidence type="ECO:0000256" key="1">
    <source>
        <dbReference type="ARBA" id="ARBA00004442"/>
    </source>
</evidence>
<evidence type="ECO:0000313" key="11">
    <source>
        <dbReference type="Proteomes" id="UP000190395"/>
    </source>
</evidence>
<feature type="signal peptide" evidence="9">
    <location>
        <begin position="1"/>
        <end position="19"/>
    </location>
</feature>
<evidence type="ECO:0000256" key="8">
    <source>
        <dbReference type="SAM" id="Coils"/>
    </source>
</evidence>
<dbReference type="STRING" id="225004.SAMN02745152_01093"/>
<evidence type="ECO:0000256" key="7">
    <source>
        <dbReference type="ARBA" id="ARBA00023237"/>
    </source>
</evidence>
<keyword evidence="3" id="KW-0813">Transport</keyword>
<dbReference type="OrthoDB" id="369735at2"/>
<reference evidence="10 11" key="1">
    <citation type="submission" date="2017-02" db="EMBL/GenBank/DDBJ databases">
        <authorList>
            <person name="Peterson S.W."/>
        </authorList>
    </citation>
    <scope>NUCLEOTIDE SEQUENCE [LARGE SCALE GENOMIC DNA]</scope>
    <source>
        <strain evidence="10 11">ATCC BAA-909</strain>
    </source>
</reference>
<dbReference type="Gene3D" id="1.20.1600.10">
    <property type="entry name" value="Outer membrane efflux proteins (OEP)"/>
    <property type="match status" value="1"/>
</dbReference>
<dbReference type="GeneID" id="303367343"/>